<feature type="compositionally biased region" description="Polar residues" evidence="1">
    <location>
        <begin position="769"/>
        <end position="786"/>
    </location>
</feature>
<feature type="region of interest" description="Disordered" evidence="1">
    <location>
        <begin position="769"/>
        <end position="812"/>
    </location>
</feature>
<feature type="compositionally biased region" description="Pro residues" evidence="1">
    <location>
        <begin position="559"/>
        <end position="569"/>
    </location>
</feature>
<dbReference type="GeneID" id="20351173"/>
<feature type="compositionally biased region" description="Low complexity" evidence="1">
    <location>
        <begin position="928"/>
        <end position="946"/>
    </location>
</feature>
<reference evidence="2" key="3">
    <citation type="submission" date="2010-09" db="EMBL/GenBank/DDBJ databases">
        <title>Annotation of Gaeumannomyces graminis var. tritici R3-111a-1.</title>
        <authorList>
            <consortium name="The Broad Institute Genome Sequencing Platform"/>
            <person name="Ma L.-J."/>
            <person name="Dead R."/>
            <person name="Young S.K."/>
            <person name="Zeng Q."/>
            <person name="Gargeya S."/>
            <person name="Fitzgerald M."/>
            <person name="Haas B."/>
            <person name="Abouelleil A."/>
            <person name="Alvarado L."/>
            <person name="Arachchi H.M."/>
            <person name="Berlin A."/>
            <person name="Brown A."/>
            <person name="Chapman S.B."/>
            <person name="Chen Z."/>
            <person name="Dunbar C."/>
            <person name="Freedman E."/>
            <person name="Gearin G."/>
            <person name="Gellesch M."/>
            <person name="Goldberg J."/>
            <person name="Griggs A."/>
            <person name="Gujja S."/>
            <person name="Heiman D."/>
            <person name="Howarth C."/>
            <person name="Larson L."/>
            <person name="Lui A."/>
            <person name="MacDonald P.J.P."/>
            <person name="Mehta T."/>
            <person name="Montmayeur A."/>
            <person name="Murphy C."/>
            <person name="Neiman D."/>
            <person name="Pearson M."/>
            <person name="Priest M."/>
            <person name="Roberts A."/>
            <person name="Saif S."/>
            <person name="Shea T."/>
            <person name="Shenoy N."/>
            <person name="Sisk P."/>
            <person name="Stolte C."/>
            <person name="Sykes S."/>
            <person name="Yandava C."/>
            <person name="Wortman J."/>
            <person name="Nusbaum C."/>
            <person name="Birren B."/>
        </authorList>
    </citation>
    <scope>NUCLEOTIDE SEQUENCE</scope>
    <source>
        <strain evidence="2">R3-111a-1</strain>
    </source>
</reference>
<keyword evidence="4" id="KW-1185">Reference proteome</keyword>
<name>J3PB42_GAET3</name>
<feature type="region of interest" description="Disordered" evidence="1">
    <location>
        <begin position="230"/>
        <end position="309"/>
    </location>
</feature>
<reference evidence="3" key="5">
    <citation type="submission" date="2018-04" db="UniProtKB">
        <authorList>
            <consortium name="EnsemblFungi"/>
        </authorList>
    </citation>
    <scope>IDENTIFICATION</scope>
    <source>
        <strain evidence="3">R3-111a-1</strain>
    </source>
</reference>
<feature type="compositionally biased region" description="Polar residues" evidence="1">
    <location>
        <begin position="973"/>
        <end position="982"/>
    </location>
</feature>
<accession>J3PB42</accession>
<feature type="region of interest" description="Disordered" evidence="1">
    <location>
        <begin position="406"/>
        <end position="430"/>
    </location>
</feature>
<feature type="region of interest" description="Disordered" evidence="1">
    <location>
        <begin position="488"/>
        <end position="573"/>
    </location>
</feature>
<feature type="compositionally biased region" description="Basic residues" evidence="1">
    <location>
        <begin position="409"/>
        <end position="419"/>
    </location>
</feature>
<sequence length="1027" mass="110542">MLHAPLVRTLLSNSSEVPGRGYRGPAEPDARDGQTSHMRYPSLGPLVLTVVITATSRGHPATRLECSWAIYSVYCPRILFPSAGQPPSSPRPSRGIMMDYHGGIVAFEGSPEIVSTQLRLLPISTQILVLPSVQNYMPENPTGTPFDTPSFVLAVHEASVTRRKLATDFLRDSSPTRKKLVFLNGGAANAHAFVVTTIIQRKRLDSHAEAEAIFGELIKYGVRALSHHRTEAAEHNEGADSSGDAARESKIRIRSKSQPAPAHRFMTESPEPMPAFRRGKMRQRESDGPPLRSEKSKPSRPRSRSPSNPVIEQAAILNLAPLAFQKPPRRARSLERPAVPRPVSLRRTASVGPHRRRNGLANEDGRRPSWLTANAPRAPAAVRTRASAVDLRNSVVCKPSETIISRSSSLRKRRARSRARGAGTEADTEPVPRVPALDLSRFGPSEPVLPLFEDLVIHFTNGTRHVVLEAMLRKFQACVNATPSAAVLPASDDSGSEATEFPETPTTPASSASMTASKQLSQPVPQAGDNEYDPFRPQSLQLGPPSDMFGTMHVGALGPPTPAQTPPPSSADVKPKFRELPITGMKAAVDVQDALRSVLDTYFPSNERGYSLSRFPFLPESEELWRPVFGAAENSGTQLHKRKLNLIVALGAQNDVSRPFLAAVTTQVENIGNKTVKGCATRTGRIDLRYLIANAMQTFLVAHPNSNVFANPIHIATLLIPQLEMYLAAHTDVHFVLIEYPAEHLATVLALQRLAGPDVVKVAGVVTSLTDGKSPTEPSSPATTAHHQNHPPVSLTNSKLSHSRTASLKATQSPASVAERLKFSQANFSLVAGATDAEIATFITAIWKALIDTSPLYIPEQLSSPPRINSTWTTGGGAPAYNIGSSPLGHLGGPSGLPSPPPLPDVAPTASRSGGRTNGGGGGHHARSTSPAPSTRSRVSLGSTRTTRTIRSITGPAKRRLRGALAHVMPSRPGTSATTETSLFDYDPSADSDYDPEETRLMPLFGQRGRPPRKGNSHKALKWLGLA</sequence>
<evidence type="ECO:0000313" key="2">
    <source>
        <dbReference type="EMBL" id="EJT71458.1"/>
    </source>
</evidence>
<dbReference type="RefSeq" id="XP_009226855.1">
    <property type="nucleotide sequence ID" value="XM_009228591.1"/>
</dbReference>
<evidence type="ECO:0000313" key="3">
    <source>
        <dbReference type="EnsemblFungi" id="EJT71458"/>
    </source>
</evidence>
<dbReference type="Proteomes" id="UP000006039">
    <property type="component" value="Unassembled WGS sequence"/>
</dbReference>
<dbReference type="EMBL" id="GL385400">
    <property type="protein sequence ID" value="EJT71458.1"/>
    <property type="molecule type" value="Genomic_DNA"/>
</dbReference>
<protein>
    <submittedName>
        <fullName evidence="2 3">Uncharacterized protein</fullName>
    </submittedName>
</protein>
<feature type="compositionally biased region" description="Polar residues" evidence="1">
    <location>
        <begin position="794"/>
        <end position="812"/>
    </location>
</feature>
<dbReference type="VEuPathDB" id="FungiDB:GGTG_10715"/>
<feature type="compositionally biased region" description="Basic and acidic residues" evidence="1">
    <location>
        <begin position="282"/>
        <end position="297"/>
    </location>
</feature>
<evidence type="ECO:0000313" key="4">
    <source>
        <dbReference type="Proteomes" id="UP000006039"/>
    </source>
</evidence>
<evidence type="ECO:0000256" key="1">
    <source>
        <dbReference type="SAM" id="MobiDB-lite"/>
    </source>
</evidence>
<reference evidence="4" key="1">
    <citation type="submission" date="2010-07" db="EMBL/GenBank/DDBJ databases">
        <title>The genome sequence of Gaeumannomyces graminis var. tritici strain R3-111a-1.</title>
        <authorList>
            <consortium name="The Broad Institute Genome Sequencing Platform"/>
            <person name="Ma L.-J."/>
            <person name="Dead R."/>
            <person name="Young S."/>
            <person name="Zeng Q."/>
            <person name="Koehrsen M."/>
            <person name="Alvarado L."/>
            <person name="Berlin A."/>
            <person name="Chapman S.B."/>
            <person name="Chen Z."/>
            <person name="Freedman E."/>
            <person name="Gellesch M."/>
            <person name="Goldberg J."/>
            <person name="Griggs A."/>
            <person name="Gujja S."/>
            <person name="Heilman E.R."/>
            <person name="Heiman D."/>
            <person name="Hepburn T."/>
            <person name="Howarth C."/>
            <person name="Jen D."/>
            <person name="Larson L."/>
            <person name="Mehta T."/>
            <person name="Neiman D."/>
            <person name="Pearson M."/>
            <person name="Roberts A."/>
            <person name="Saif S."/>
            <person name="Shea T."/>
            <person name="Shenoy N."/>
            <person name="Sisk P."/>
            <person name="Stolte C."/>
            <person name="Sykes S."/>
            <person name="Walk T."/>
            <person name="White J."/>
            <person name="Yandava C."/>
            <person name="Haas B."/>
            <person name="Nusbaum C."/>
            <person name="Birren B."/>
        </authorList>
    </citation>
    <scope>NUCLEOTIDE SEQUENCE [LARGE SCALE GENOMIC DNA]</scope>
    <source>
        <strain evidence="4">R3-111a-1</strain>
    </source>
</reference>
<dbReference type="eggNOG" id="ENOG502RVJZ">
    <property type="taxonomic scope" value="Eukaryota"/>
</dbReference>
<feature type="region of interest" description="Disordered" evidence="1">
    <location>
        <begin position="322"/>
        <end position="376"/>
    </location>
</feature>
<feature type="region of interest" description="Disordered" evidence="1">
    <location>
        <begin position="969"/>
        <end position="995"/>
    </location>
</feature>
<proteinExistence type="predicted"/>
<dbReference type="OrthoDB" id="5401106at2759"/>
<dbReference type="AlphaFoldDB" id="J3PB42"/>
<feature type="region of interest" description="Disordered" evidence="1">
    <location>
        <begin position="886"/>
        <end position="946"/>
    </location>
</feature>
<feature type="compositionally biased region" description="Low complexity" evidence="1">
    <location>
        <begin position="496"/>
        <end position="517"/>
    </location>
</feature>
<reference evidence="2" key="2">
    <citation type="submission" date="2010-07" db="EMBL/GenBank/DDBJ databases">
        <authorList>
            <consortium name="The Broad Institute Genome Sequencing Platform"/>
            <consortium name="Broad Institute Genome Sequencing Center for Infectious Disease"/>
            <person name="Ma L.-J."/>
            <person name="Dead R."/>
            <person name="Young S."/>
            <person name="Zeng Q."/>
            <person name="Koehrsen M."/>
            <person name="Alvarado L."/>
            <person name="Berlin A."/>
            <person name="Chapman S.B."/>
            <person name="Chen Z."/>
            <person name="Freedman E."/>
            <person name="Gellesch M."/>
            <person name="Goldberg J."/>
            <person name="Griggs A."/>
            <person name="Gujja S."/>
            <person name="Heilman E.R."/>
            <person name="Heiman D."/>
            <person name="Hepburn T."/>
            <person name="Howarth C."/>
            <person name="Jen D."/>
            <person name="Larson L."/>
            <person name="Mehta T."/>
            <person name="Neiman D."/>
            <person name="Pearson M."/>
            <person name="Roberts A."/>
            <person name="Saif S."/>
            <person name="Shea T."/>
            <person name="Shenoy N."/>
            <person name="Sisk P."/>
            <person name="Stolte C."/>
            <person name="Sykes S."/>
            <person name="Walk T."/>
            <person name="White J."/>
            <person name="Yandava C."/>
            <person name="Haas B."/>
            <person name="Nusbaum C."/>
            <person name="Birren B."/>
        </authorList>
    </citation>
    <scope>NUCLEOTIDE SEQUENCE</scope>
    <source>
        <strain evidence="2">R3-111a-1</strain>
    </source>
</reference>
<dbReference type="HOGENOM" id="CLU_006328_0_0_1"/>
<dbReference type="EnsemblFungi" id="EJT71458">
    <property type="protein sequence ID" value="EJT71458"/>
    <property type="gene ID" value="GGTG_10715"/>
</dbReference>
<reference evidence="3" key="4">
    <citation type="journal article" date="2015" name="G3 (Bethesda)">
        <title>Genome sequences of three phytopathogenic species of the Magnaporthaceae family of fungi.</title>
        <authorList>
            <person name="Okagaki L.H."/>
            <person name="Nunes C.C."/>
            <person name="Sailsbery J."/>
            <person name="Clay B."/>
            <person name="Brown D."/>
            <person name="John T."/>
            <person name="Oh Y."/>
            <person name="Young N."/>
            <person name="Fitzgerald M."/>
            <person name="Haas B.J."/>
            <person name="Zeng Q."/>
            <person name="Young S."/>
            <person name="Adiconis X."/>
            <person name="Fan L."/>
            <person name="Levin J.Z."/>
            <person name="Mitchell T.K."/>
            <person name="Okubara P.A."/>
            <person name="Farman M.L."/>
            <person name="Kohn L.M."/>
            <person name="Birren B."/>
            <person name="Ma L.-J."/>
            <person name="Dean R.A."/>
        </authorList>
    </citation>
    <scope>NUCLEOTIDE SEQUENCE</scope>
    <source>
        <strain evidence="3">R3-111a-1</strain>
    </source>
</reference>
<organism evidence="2">
    <name type="scientific">Gaeumannomyces tritici (strain R3-111a-1)</name>
    <name type="common">Wheat and barley take-all root rot fungus</name>
    <name type="synonym">Gaeumannomyces graminis var. tritici</name>
    <dbReference type="NCBI Taxonomy" id="644352"/>
    <lineage>
        <taxon>Eukaryota</taxon>
        <taxon>Fungi</taxon>
        <taxon>Dikarya</taxon>
        <taxon>Ascomycota</taxon>
        <taxon>Pezizomycotina</taxon>
        <taxon>Sordariomycetes</taxon>
        <taxon>Sordariomycetidae</taxon>
        <taxon>Magnaporthales</taxon>
        <taxon>Magnaporthaceae</taxon>
        <taxon>Gaeumannomyces</taxon>
    </lineage>
</organism>
<dbReference type="STRING" id="644352.J3PB42"/>
<feature type="region of interest" description="Disordered" evidence="1">
    <location>
        <begin position="15"/>
        <end position="38"/>
    </location>
</feature>
<gene>
    <name evidence="3" type="primary">20351173</name>
    <name evidence="2" type="ORF">GGTG_10715</name>
</gene>